<dbReference type="AlphaFoldDB" id="A0A8T1YNY7"/>
<sequence length="78" mass="9217">MTKYILFVVIELRFGLIPLRILDTHDYKRSKGEPETSKLADFDLTRDELQKQEILKKFMYEFLKTLINLSIARGTGEH</sequence>
<proteinExistence type="predicted"/>
<comment type="caution">
    <text evidence="1">The sequence shown here is derived from an EMBL/GenBank/DDBJ whole genome shotgun (WGS) entry which is preliminary data.</text>
</comment>
<organism evidence="1 2">
    <name type="scientific">Arabidopsis suecica</name>
    <name type="common">Swedish thale-cress</name>
    <name type="synonym">Cardaminopsis suecica</name>
    <dbReference type="NCBI Taxonomy" id="45249"/>
    <lineage>
        <taxon>Eukaryota</taxon>
        <taxon>Viridiplantae</taxon>
        <taxon>Streptophyta</taxon>
        <taxon>Embryophyta</taxon>
        <taxon>Tracheophyta</taxon>
        <taxon>Spermatophyta</taxon>
        <taxon>Magnoliopsida</taxon>
        <taxon>eudicotyledons</taxon>
        <taxon>Gunneridae</taxon>
        <taxon>Pentapetalae</taxon>
        <taxon>rosids</taxon>
        <taxon>malvids</taxon>
        <taxon>Brassicales</taxon>
        <taxon>Brassicaceae</taxon>
        <taxon>Camelineae</taxon>
        <taxon>Arabidopsis</taxon>
    </lineage>
</organism>
<dbReference type="EMBL" id="JAEFBJ010000012">
    <property type="protein sequence ID" value="KAG7547724.1"/>
    <property type="molecule type" value="Genomic_DNA"/>
</dbReference>
<gene>
    <name evidence="1" type="ORF">ISN44_As12g029390</name>
</gene>
<dbReference type="Proteomes" id="UP000694251">
    <property type="component" value="Chromosome 12"/>
</dbReference>
<protein>
    <submittedName>
        <fullName evidence="1">Uncharacterized protein</fullName>
    </submittedName>
</protein>
<name>A0A8T1YNY7_ARASU</name>
<evidence type="ECO:0000313" key="2">
    <source>
        <dbReference type="Proteomes" id="UP000694251"/>
    </source>
</evidence>
<evidence type="ECO:0000313" key="1">
    <source>
        <dbReference type="EMBL" id="KAG7547724.1"/>
    </source>
</evidence>
<keyword evidence="2" id="KW-1185">Reference proteome</keyword>
<accession>A0A8T1YNY7</accession>
<reference evidence="1 2" key="1">
    <citation type="submission" date="2020-12" db="EMBL/GenBank/DDBJ databases">
        <title>Concerted genomic and epigenomic changes stabilize Arabidopsis allopolyploids.</title>
        <authorList>
            <person name="Chen Z."/>
        </authorList>
    </citation>
    <scope>NUCLEOTIDE SEQUENCE [LARGE SCALE GENOMIC DNA]</scope>
    <source>
        <strain evidence="1">As9502</strain>
        <tissue evidence="1">Leaf</tissue>
    </source>
</reference>